<reference evidence="6 7" key="1">
    <citation type="journal article" date="2024" name="Plant Biotechnol. J.">
        <title>Dendrobium thyrsiflorum genome and its molecular insights into genes involved in important horticultural traits.</title>
        <authorList>
            <person name="Chen B."/>
            <person name="Wang J.Y."/>
            <person name="Zheng P.J."/>
            <person name="Li K.L."/>
            <person name="Liang Y.M."/>
            <person name="Chen X.F."/>
            <person name="Zhang C."/>
            <person name="Zhao X."/>
            <person name="He X."/>
            <person name="Zhang G.Q."/>
            <person name="Liu Z.J."/>
            <person name="Xu Q."/>
        </authorList>
    </citation>
    <scope>NUCLEOTIDE SEQUENCE [LARGE SCALE GENOMIC DNA]</scope>
    <source>
        <strain evidence="6">GZMU011</strain>
    </source>
</reference>
<dbReference type="GO" id="GO:1990904">
    <property type="term" value="C:ribonucleoprotein complex"/>
    <property type="evidence" value="ECO:0007669"/>
    <property type="project" value="UniProtKB-KW"/>
</dbReference>
<evidence type="ECO:0000256" key="2">
    <source>
        <dbReference type="ARBA" id="ARBA00022980"/>
    </source>
</evidence>
<dbReference type="SUPFAM" id="SSF54999">
    <property type="entry name" value="Ribosomal protein S10"/>
    <property type="match status" value="1"/>
</dbReference>
<proteinExistence type="inferred from homology"/>
<feature type="region of interest" description="Disordered" evidence="4">
    <location>
        <begin position="197"/>
        <end position="223"/>
    </location>
</feature>
<dbReference type="PANTHER" id="PTHR11700">
    <property type="entry name" value="30S RIBOSOMAL PROTEIN S10 FAMILY MEMBER"/>
    <property type="match status" value="1"/>
</dbReference>
<evidence type="ECO:0000256" key="1">
    <source>
        <dbReference type="ARBA" id="ARBA00007102"/>
    </source>
</evidence>
<accession>A0ABD0TTQ7</accession>
<dbReference type="EMBL" id="JANQDX010000026">
    <property type="protein sequence ID" value="KAL0903046.1"/>
    <property type="molecule type" value="Genomic_DNA"/>
</dbReference>
<keyword evidence="2" id="KW-0689">Ribosomal protein</keyword>
<keyword evidence="7" id="KW-1185">Reference proteome</keyword>
<dbReference type="Gene3D" id="3.30.70.600">
    <property type="entry name" value="Ribosomal protein S10 domain"/>
    <property type="match status" value="1"/>
</dbReference>
<dbReference type="PRINTS" id="PR00971">
    <property type="entry name" value="RIBOSOMALS10"/>
</dbReference>
<dbReference type="Pfam" id="PF00338">
    <property type="entry name" value="Ribosomal_S10"/>
    <property type="match status" value="1"/>
</dbReference>
<dbReference type="Proteomes" id="UP001552299">
    <property type="component" value="Unassembled WGS sequence"/>
</dbReference>
<evidence type="ECO:0000313" key="7">
    <source>
        <dbReference type="Proteomes" id="UP001552299"/>
    </source>
</evidence>
<dbReference type="GO" id="GO:0005840">
    <property type="term" value="C:ribosome"/>
    <property type="evidence" value="ECO:0007669"/>
    <property type="project" value="UniProtKB-KW"/>
</dbReference>
<dbReference type="InterPro" id="IPR036838">
    <property type="entry name" value="Ribosomal_uS10_dom_sf"/>
</dbReference>
<gene>
    <name evidence="6" type="ORF">M5K25_028255</name>
</gene>
<dbReference type="InterPro" id="IPR001848">
    <property type="entry name" value="Ribosomal_uS10"/>
</dbReference>
<comment type="caution">
    <text evidence="6">The sequence shown here is derived from an EMBL/GenBank/DDBJ whole genome shotgun (WGS) entry which is preliminary data.</text>
</comment>
<dbReference type="AlphaFoldDB" id="A0ABD0TTQ7"/>
<organism evidence="6 7">
    <name type="scientific">Dendrobium thyrsiflorum</name>
    <name type="common">Pinecone-like raceme dendrobium</name>
    <name type="synonym">Orchid</name>
    <dbReference type="NCBI Taxonomy" id="117978"/>
    <lineage>
        <taxon>Eukaryota</taxon>
        <taxon>Viridiplantae</taxon>
        <taxon>Streptophyta</taxon>
        <taxon>Embryophyta</taxon>
        <taxon>Tracheophyta</taxon>
        <taxon>Spermatophyta</taxon>
        <taxon>Magnoliopsida</taxon>
        <taxon>Liliopsida</taxon>
        <taxon>Asparagales</taxon>
        <taxon>Orchidaceae</taxon>
        <taxon>Epidendroideae</taxon>
        <taxon>Malaxideae</taxon>
        <taxon>Dendrobiinae</taxon>
        <taxon>Dendrobium</taxon>
    </lineage>
</organism>
<name>A0ABD0TTQ7_DENTH</name>
<dbReference type="InterPro" id="IPR027486">
    <property type="entry name" value="Ribosomal_uS10_dom"/>
</dbReference>
<evidence type="ECO:0000259" key="5">
    <source>
        <dbReference type="SMART" id="SM01403"/>
    </source>
</evidence>
<evidence type="ECO:0000256" key="4">
    <source>
        <dbReference type="SAM" id="MobiDB-lite"/>
    </source>
</evidence>
<sequence length="441" mass="49551">MQQMDGKLSAVPLAAVSHFLFGENRQSEDTNQSFLAFALRSGLSSSVPLPTASVSDLWLADLHRALAKSYQSLAKKKKKDPSGEKRRYNHPYPIASGCVVFRLFLSCSSGMGLGQMLLLSLYRRPAYGRVECPSLILLWGQALALSQRRRIGPRLPSVDEVGSPPIVGRLGQVSRGVLHACLRYRCRSSPSFLLRHKTENTSSSAQASDSRKRRKERPPKVTTTKMRIMIRSFDNPFFENHHFWGLTRDTRKIGLPESRVLYTVLRSPHIDKKSREQFEMEIKTKFLVIKTETHELRKKFFRIRALKQAFCRTITESLLSALTNPPVIANNCAPYSLTVWYGHFCLMSGSPDLTACAFTDRFESRGFLFLSFEKRSEHSFFHRRVDRQDQWLATGLVCEVKPGSTDAGTGKDASTSLAAGDGSFTEATLLCCSASTESIYC</sequence>
<evidence type="ECO:0000256" key="3">
    <source>
        <dbReference type="ARBA" id="ARBA00023274"/>
    </source>
</evidence>
<dbReference type="SMART" id="SM01403">
    <property type="entry name" value="Ribosomal_S10"/>
    <property type="match status" value="1"/>
</dbReference>
<evidence type="ECO:0000313" key="6">
    <source>
        <dbReference type="EMBL" id="KAL0903046.1"/>
    </source>
</evidence>
<comment type="similarity">
    <text evidence="1">Belongs to the universal ribosomal protein uS10 family.</text>
</comment>
<protein>
    <recommendedName>
        <fullName evidence="5">Small ribosomal subunit protein uS10 domain-containing protein</fullName>
    </recommendedName>
</protein>
<keyword evidence="3" id="KW-0687">Ribonucleoprotein</keyword>
<feature type="domain" description="Small ribosomal subunit protein uS10" evidence="5">
    <location>
        <begin position="227"/>
        <end position="307"/>
    </location>
</feature>